<evidence type="ECO:0000256" key="1">
    <source>
        <dbReference type="ARBA" id="ARBA00022669"/>
    </source>
</evidence>
<dbReference type="OrthoDB" id="5985073at2759"/>
<feature type="region of interest" description="Disordered" evidence="3">
    <location>
        <begin position="330"/>
        <end position="417"/>
    </location>
</feature>
<feature type="chain" id="PRO_5025594143" description="Chitin-binding type-1 domain-containing protein" evidence="4">
    <location>
        <begin position="21"/>
        <end position="1058"/>
    </location>
</feature>
<evidence type="ECO:0000313" key="6">
    <source>
        <dbReference type="EMBL" id="KAF2219948.1"/>
    </source>
</evidence>
<dbReference type="EMBL" id="ML992514">
    <property type="protein sequence ID" value="KAF2219948.1"/>
    <property type="molecule type" value="Genomic_DNA"/>
</dbReference>
<feature type="compositionally biased region" description="Low complexity" evidence="3">
    <location>
        <begin position="539"/>
        <end position="549"/>
    </location>
</feature>
<gene>
    <name evidence="6" type="ORF">BDZ85DRAFT_321914</name>
</gene>
<dbReference type="PROSITE" id="PS50941">
    <property type="entry name" value="CHIT_BIND_I_2"/>
    <property type="match status" value="1"/>
</dbReference>
<feature type="compositionally biased region" description="Low complexity" evidence="3">
    <location>
        <begin position="330"/>
        <end position="365"/>
    </location>
</feature>
<comment type="caution">
    <text evidence="2">Lacks conserved residue(s) required for the propagation of feature annotation.</text>
</comment>
<feature type="compositionally biased region" description="Low complexity" evidence="3">
    <location>
        <begin position="518"/>
        <end position="530"/>
    </location>
</feature>
<keyword evidence="2" id="KW-1015">Disulfide bond</keyword>
<protein>
    <recommendedName>
        <fullName evidence="5">Chitin-binding type-1 domain-containing protein</fullName>
    </recommendedName>
</protein>
<name>A0A6A6G338_9PEZI</name>
<keyword evidence="1 2" id="KW-0147">Chitin-binding</keyword>
<dbReference type="InterPro" id="IPR001002">
    <property type="entry name" value="Chitin-bd_1"/>
</dbReference>
<feature type="compositionally biased region" description="Polar residues" evidence="3">
    <location>
        <begin position="245"/>
        <end position="261"/>
    </location>
</feature>
<dbReference type="Pfam" id="PF25485">
    <property type="entry name" value="DUF7908"/>
    <property type="match status" value="1"/>
</dbReference>
<dbReference type="SUPFAM" id="SSF57016">
    <property type="entry name" value="Plant lectins/antimicrobial peptides"/>
    <property type="match status" value="1"/>
</dbReference>
<feature type="disulfide bond" evidence="2">
    <location>
        <begin position="301"/>
        <end position="315"/>
    </location>
</feature>
<dbReference type="InterPro" id="IPR036861">
    <property type="entry name" value="Endochitinase-like_sf"/>
</dbReference>
<feature type="compositionally biased region" description="Low complexity" evidence="3">
    <location>
        <begin position="661"/>
        <end position="689"/>
    </location>
</feature>
<feature type="compositionally biased region" description="Low complexity" evidence="3">
    <location>
        <begin position="262"/>
        <end position="281"/>
    </location>
</feature>
<feature type="region of interest" description="Disordered" evidence="3">
    <location>
        <begin position="201"/>
        <end position="282"/>
    </location>
</feature>
<evidence type="ECO:0000259" key="5">
    <source>
        <dbReference type="PROSITE" id="PS50941"/>
    </source>
</evidence>
<evidence type="ECO:0000256" key="4">
    <source>
        <dbReference type="SAM" id="SignalP"/>
    </source>
</evidence>
<dbReference type="Proteomes" id="UP000799538">
    <property type="component" value="Unassembled WGS sequence"/>
</dbReference>
<feature type="compositionally biased region" description="Low complexity" evidence="3">
    <location>
        <begin position="222"/>
        <end position="232"/>
    </location>
</feature>
<proteinExistence type="predicted"/>
<accession>A0A6A6G338</accession>
<feature type="region of interest" description="Disordered" evidence="3">
    <location>
        <begin position="517"/>
        <end position="565"/>
    </location>
</feature>
<evidence type="ECO:0000256" key="3">
    <source>
        <dbReference type="SAM" id="MobiDB-lite"/>
    </source>
</evidence>
<dbReference type="InterPro" id="IPR003609">
    <property type="entry name" value="Pan_app"/>
</dbReference>
<organism evidence="6 7">
    <name type="scientific">Elsinoe ampelina</name>
    <dbReference type="NCBI Taxonomy" id="302913"/>
    <lineage>
        <taxon>Eukaryota</taxon>
        <taxon>Fungi</taxon>
        <taxon>Dikarya</taxon>
        <taxon>Ascomycota</taxon>
        <taxon>Pezizomycotina</taxon>
        <taxon>Dothideomycetes</taxon>
        <taxon>Dothideomycetidae</taxon>
        <taxon>Myriangiales</taxon>
        <taxon>Elsinoaceae</taxon>
        <taxon>Elsinoe</taxon>
    </lineage>
</organism>
<dbReference type="GO" id="GO:0008061">
    <property type="term" value="F:chitin binding"/>
    <property type="evidence" value="ECO:0007669"/>
    <property type="project" value="UniProtKB-UniRule"/>
</dbReference>
<feature type="compositionally biased region" description="Polar residues" evidence="3">
    <location>
        <begin position="621"/>
        <end position="638"/>
    </location>
</feature>
<feature type="compositionally biased region" description="Low complexity" evidence="3">
    <location>
        <begin position="603"/>
        <end position="617"/>
    </location>
</feature>
<feature type="region of interest" description="Disordered" evidence="3">
    <location>
        <begin position="798"/>
        <end position="819"/>
    </location>
</feature>
<dbReference type="CDD" id="cd11618">
    <property type="entry name" value="ChtBD1_1"/>
    <property type="match status" value="1"/>
</dbReference>
<dbReference type="InterPro" id="IPR057230">
    <property type="entry name" value="DUF7908"/>
</dbReference>
<feature type="compositionally biased region" description="Low complexity" evidence="3">
    <location>
        <begin position="580"/>
        <end position="593"/>
    </location>
</feature>
<dbReference type="AlphaFoldDB" id="A0A6A6G338"/>
<feature type="signal peptide" evidence="4">
    <location>
        <begin position="1"/>
        <end position="20"/>
    </location>
</feature>
<evidence type="ECO:0000256" key="2">
    <source>
        <dbReference type="PROSITE-ProRule" id="PRU00261"/>
    </source>
</evidence>
<dbReference type="Gene3D" id="3.30.60.10">
    <property type="entry name" value="Endochitinase-like"/>
    <property type="match status" value="1"/>
</dbReference>
<dbReference type="Pfam" id="PF14295">
    <property type="entry name" value="PAN_4"/>
    <property type="match status" value="2"/>
</dbReference>
<feature type="domain" description="Chitin-binding type-1" evidence="5">
    <location>
        <begin position="282"/>
        <end position="328"/>
    </location>
</feature>
<feature type="compositionally biased region" description="Polar residues" evidence="3">
    <location>
        <begin position="372"/>
        <end position="382"/>
    </location>
</feature>
<feature type="compositionally biased region" description="Low complexity" evidence="3">
    <location>
        <begin position="800"/>
        <end position="813"/>
    </location>
</feature>
<evidence type="ECO:0000313" key="7">
    <source>
        <dbReference type="Proteomes" id="UP000799538"/>
    </source>
</evidence>
<feature type="compositionally biased region" description="Low complexity" evidence="3">
    <location>
        <begin position="383"/>
        <end position="397"/>
    </location>
</feature>
<sequence length="1058" mass="108599">MVRPHSALVTLSALYTLVRSQQTITVTTRVCSTSPTLSQRTTTVQSIIPVYPVEWNDQIVNVGAPFVIRIELRDPSGYAQDSYADASWLLPNGNTTTRPSLAGQYQLRNGQLYTSNGLYASADVGQSVEPFAVSNAMGAISRTFIVNNGTLSWRNGNFTDGVAQFYKLPPNLLENARILAKLVGPMEPERSWSSVRLAAEPVPSGAQPTGGLTGYPYESTRSASSAASSPPAYTGPSYQPGESAPVSTPSGYTGPSYQPGASSTRGSTTSSPSPLPSNATPDGSCGSENGYTCIGAFSGSCCSVYGFCGASADYCGVGCQSGYGLCDRNPGSESSASAGPSSNLPGYSSSAPPPSLSGYPGGSVPTTDYIAPSSTPNSNQQESASTVTPTVSASLSSYPPDQSVVDTPATCPDRSGSVVRDSNGIEYRLGCAYDATPISYVAIGSPGDFNYCFELCDNSAGCAGFTYSGGPNGLGPGGTCYLKSGPMSFQPGNPNLVSAIRITPGVGTVTRSMEMTLSMSSGQPQPSTSGGLIGYPGQSSASTSSSSSSFRLPGYPGESSSSAMMTTSSTVNLPDYGGLTSTSSSSAAATSSSISLPGYPGESTVLSPSSSATTSLPGYEASTTSLPGYEGPTTSTSLPDYEAPSSSSSSTINLPGYPGETTTSTISSSSSTLNGYVPPSTTSSAPTSTLEPGAPISTDPSQCPNIDGETISDAQGYQYQITCQGDSDGGSYRTYPASGGGLQTCLAQCSNDEICNGLTYFPDETQEFGNCYLKANVGTISRSNSPYIQVAVRVPGGPVSRTSTTSSTPTSTSAAVNTNPLTPTPCPIVQNYGSLQDTDDGFCELTLPFEMTIYGTTTNLIYPNSNGVLSLLEGTTAYDVLPVPDDELPPTSLLPFFDDLYIYLSRTSDTSTTNPAATTGLAQGIYYTLSPSASPTQANITWVLSRAGTYELYIFSAIYSTSTPGVVTYEYRVTGGRGSGTTSGGGTGDESSNDGVTAGIGIQGGRDDGGWDHVQWSYQEVGAVSPGFTVTCDTTVAPGRCTGSDGVVQVGATTSAPE</sequence>
<keyword evidence="7" id="KW-1185">Reference proteome</keyword>
<reference evidence="7" key="1">
    <citation type="journal article" date="2020" name="Stud. Mycol.">
        <title>101 Dothideomycetes genomes: A test case for predicting lifestyles and emergence of pathogens.</title>
        <authorList>
            <person name="Haridas S."/>
            <person name="Albert R."/>
            <person name="Binder M."/>
            <person name="Bloem J."/>
            <person name="LaButti K."/>
            <person name="Salamov A."/>
            <person name="Andreopoulos B."/>
            <person name="Baker S."/>
            <person name="Barry K."/>
            <person name="Bills G."/>
            <person name="Bluhm B."/>
            <person name="Cannon C."/>
            <person name="Castanera R."/>
            <person name="Culley D."/>
            <person name="Daum C."/>
            <person name="Ezra D."/>
            <person name="Gonzalez J."/>
            <person name="Henrissat B."/>
            <person name="Kuo A."/>
            <person name="Liang C."/>
            <person name="Lipzen A."/>
            <person name="Lutzoni F."/>
            <person name="Magnuson J."/>
            <person name="Mondo S."/>
            <person name="Nolan M."/>
            <person name="Ohm R."/>
            <person name="Pangilinan J."/>
            <person name="Park H.-J."/>
            <person name="Ramirez L."/>
            <person name="Alfaro M."/>
            <person name="Sun H."/>
            <person name="Tritt A."/>
            <person name="Yoshinaga Y."/>
            <person name="Zwiers L.-H."/>
            <person name="Turgeon B."/>
            <person name="Goodwin S."/>
            <person name="Spatafora J."/>
            <person name="Crous P."/>
            <person name="Grigoriev I."/>
        </authorList>
    </citation>
    <scope>NUCLEOTIDE SEQUENCE [LARGE SCALE GENOMIC DNA]</scope>
    <source>
        <strain evidence="7">CECT 20119</strain>
    </source>
</reference>
<keyword evidence="4" id="KW-0732">Signal</keyword>
<feature type="region of interest" description="Disordered" evidence="3">
    <location>
        <begin position="580"/>
        <end position="702"/>
    </location>
</feature>
<dbReference type="Gene3D" id="3.50.4.10">
    <property type="entry name" value="Hepatocyte Growth Factor"/>
    <property type="match status" value="1"/>
</dbReference>